<dbReference type="EMBL" id="SLXA01000012">
    <property type="protein sequence ID" value="TCO83566.1"/>
    <property type="molecule type" value="Genomic_DNA"/>
</dbReference>
<evidence type="ECO:0000313" key="2">
    <source>
        <dbReference type="EMBL" id="TCO83566.1"/>
    </source>
</evidence>
<keyword evidence="3" id="KW-1185">Reference proteome</keyword>
<dbReference type="OrthoDB" id="9803291at2"/>
<dbReference type="SUPFAM" id="SSF159894">
    <property type="entry name" value="YgaC/TfoX-N like"/>
    <property type="match status" value="1"/>
</dbReference>
<dbReference type="RefSeq" id="WP_132093101.1">
    <property type="nucleotide sequence ID" value="NZ_JANKAQ010000013.1"/>
</dbReference>
<feature type="domain" description="TfoX N-terminal" evidence="1">
    <location>
        <begin position="13"/>
        <end position="73"/>
    </location>
</feature>
<accession>A0A4R2LK00</accession>
<gene>
    <name evidence="2" type="ORF">EV212_11241</name>
</gene>
<dbReference type="InterPro" id="IPR007076">
    <property type="entry name" value="TfoX_N"/>
</dbReference>
<comment type="caution">
    <text evidence="2">The sequence shown here is derived from an EMBL/GenBank/DDBJ whole genome shotgun (WGS) entry which is preliminary data.</text>
</comment>
<dbReference type="Pfam" id="PF04993">
    <property type="entry name" value="TfoX_N"/>
    <property type="match status" value="1"/>
</dbReference>
<proteinExistence type="predicted"/>
<reference evidence="2 3" key="1">
    <citation type="submission" date="2019-03" db="EMBL/GenBank/DDBJ databases">
        <title>Genomic Encyclopedia of Type Strains, Phase IV (KMG-IV): sequencing the most valuable type-strain genomes for metagenomic binning, comparative biology and taxonomic classification.</title>
        <authorList>
            <person name="Goeker M."/>
        </authorList>
    </citation>
    <scope>NUCLEOTIDE SEQUENCE [LARGE SCALE GENOMIC DNA]</scope>
    <source>
        <strain evidence="2 3">DSM 28559</strain>
    </source>
</reference>
<sequence>MASRKEYLDFVLEQLSGLEGVSYRAMMGEYLLYYNDKLFGGIYDDRFLVKVTASSLELLPDAPQEMPYDGAKPMLLITEIDNKNYLRELILAMYEDLPEIKKRVKRIK</sequence>
<evidence type="ECO:0000313" key="3">
    <source>
        <dbReference type="Proteomes" id="UP000295711"/>
    </source>
</evidence>
<dbReference type="Gene3D" id="3.30.1460.30">
    <property type="entry name" value="YgaC/TfoX-N like chaperone"/>
    <property type="match status" value="1"/>
</dbReference>
<protein>
    <submittedName>
        <fullName evidence="2">TfoX-like protein</fullName>
    </submittedName>
</protein>
<evidence type="ECO:0000259" key="1">
    <source>
        <dbReference type="Pfam" id="PF04993"/>
    </source>
</evidence>
<dbReference type="AlphaFoldDB" id="A0A4R2LK00"/>
<name>A0A4R2LK00_9FIRM</name>
<organism evidence="2 3">
    <name type="scientific">Frisingicoccus caecimuris</name>
    <dbReference type="NCBI Taxonomy" id="1796636"/>
    <lineage>
        <taxon>Bacteria</taxon>
        <taxon>Bacillati</taxon>
        <taxon>Bacillota</taxon>
        <taxon>Clostridia</taxon>
        <taxon>Lachnospirales</taxon>
        <taxon>Lachnospiraceae</taxon>
        <taxon>Frisingicoccus</taxon>
    </lineage>
</organism>
<dbReference type="Proteomes" id="UP000295711">
    <property type="component" value="Unassembled WGS sequence"/>
</dbReference>